<protein>
    <submittedName>
        <fullName evidence="6">N,N'-diacetylchitobiose transport system substrate-binding protein</fullName>
    </submittedName>
</protein>
<accession>A0ABU0CUJ4</accession>
<name>A0ABU0CUJ4_9BACI</name>
<gene>
    <name evidence="6" type="ORF">J2S00_002820</name>
</gene>
<keyword evidence="2" id="KW-0813">Transport</keyword>
<keyword evidence="3 5" id="KW-0732">Signal</keyword>
<dbReference type="Gene3D" id="3.40.190.10">
    <property type="entry name" value="Periplasmic binding protein-like II"/>
    <property type="match status" value="2"/>
</dbReference>
<dbReference type="PROSITE" id="PS51257">
    <property type="entry name" value="PROKAR_LIPOPROTEIN"/>
    <property type="match status" value="1"/>
</dbReference>
<feature type="chain" id="PRO_5045881369" evidence="5">
    <location>
        <begin position="21"/>
        <end position="446"/>
    </location>
</feature>
<feature type="region of interest" description="Disordered" evidence="4">
    <location>
        <begin position="27"/>
        <end position="48"/>
    </location>
</feature>
<feature type="compositionally biased region" description="Polar residues" evidence="4">
    <location>
        <begin position="27"/>
        <end position="36"/>
    </location>
</feature>
<evidence type="ECO:0000256" key="4">
    <source>
        <dbReference type="SAM" id="MobiDB-lite"/>
    </source>
</evidence>
<comment type="caution">
    <text evidence="6">The sequence shown here is derived from an EMBL/GenBank/DDBJ whole genome shotgun (WGS) entry which is preliminary data.</text>
</comment>
<comment type="similarity">
    <text evidence="1">Belongs to the bacterial solute-binding protein 1 family.</text>
</comment>
<feature type="signal peptide" evidence="5">
    <location>
        <begin position="1"/>
        <end position="20"/>
    </location>
</feature>
<dbReference type="PANTHER" id="PTHR30061">
    <property type="entry name" value="MALTOSE-BINDING PERIPLASMIC PROTEIN"/>
    <property type="match status" value="1"/>
</dbReference>
<evidence type="ECO:0000256" key="3">
    <source>
        <dbReference type="ARBA" id="ARBA00022729"/>
    </source>
</evidence>
<proteinExistence type="inferred from homology"/>
<evidence type="ECO:0000313" key="7">
    <source>
        <dbReference type="Proteomes" id="UP001232445"/>
    </source>
</evidence>
<evidence type="ECO:0000256" key="2">
    <source>
        <dbReference type="ARBA" id="ARBA00022448"/>
    </source>
</evidence>
<organism evidence="6 7">
    <name type="scientific">Caldalkalibacillus uzonensis</name>
    <dbReference type="NCBI Taxonomy" id="353224"/>
    <lineage>
        <taxon>Bacteria</taxon>
        <taxon>Bacillati</taxon>
        <taxon>Bacillota</taxon>
        <taxon>Bacilli</taxon>
        <taxon>Bacillales</taxon>
        <taxon>Bacillaceae</taxon>
        <taxon>Caldalkalibacillus</taxon>
    </lineage>
</organism>
<dbReference type="SUPFAM" id="SSF53850">
    <property type="entry name" value="Periplasmic binding protein-like II"/>
    <property type="match status" value="1"/>
</dbReference>
<dbReference type="PANTHER" id="PTHR30061:SF50">
    <property type="entry name" value="MALTOSE_MALTODEXTRIN-BINDING PERIPLASMIC PROTEIN"/>
    <property type="match status" value="1"/>
</dbReference>
<keyword evidence="7" id="KW-1185">Reference proteome</keyword>
<dbReference type="RefSeq" id="WP_307340919.1">
    <property type="nucleotide sequence ID" value="NZ_JAUSUQ010000010.1"/>
</dbReference>
<reference evidence="6 7" key="1">
    <citation type="submission" date="2023-07" db="EMBL/GenBank/DDBJ databases">
        <title>Genomic Encyclopedia of Type Strains, Phase IV (KMG-IV): sequencing the most valuable type-strain genomes for metagenomic binning, comparative biology and taxonomic classification.</title>
        <authorList>
            <person name="Goeker M."/>
        </authorList>
    </citation>
    <scope>NUCLEOTIDE SEQUENCE [LARGE SCALE GENOMIC DNA]</scope>
    <source>
        <strain evidence="6 7">DSM 17740</strain>
    </source>
</reference>
<sequence>MKKRYCYFGLSLLLVFVLLAAGCTSEQTGGDNSAPETNEGPADSDSSPDLEATLRVWIMETGSPEEAQAYFERINAQFNERYPNVQVDVQFIPWLSAHQNLITAIAGGNAPDVSELGTTWVPEFAAMGALLEMNAYINDWGLADGWVPALEEAGTYMENLYGIPWYAGLRQLIYNKDIFEQAGVEVPETYDELLAVSEAIMQNTDAYAFPAVGISQHFVLPMVWHFGGELAVLEEGDDNELRWVSKINEAEAVEAFKFYTDLYKAGYVPEGAVNWSVLDTRQAFAQGDLAMTIDVAPGINAMINENSEIADKIGVAPLPSKANNASFVGGSNLAVFKQSSHPELAAAYVNVLLQEDNIAEWAQLTGFFPGTLAGLDNPVFHEDEHLKVFADALVHGRSYPASPSWGQFEGDNLFVTAVQEIMLGNKTAQEALDEVAEAMNNAFEKE</sequence>
<evidence type="ECO:0000256" key="1">
    <source>
        <dbReference type="ARBA" id="ARBA00008520"/>
    </source>
</evidence>
<evidence type="ECO:0000256" key="5">
    <source>
        <dbReference type="SAM" id="SignalP"/>
    </source>
</evidence>
<dbReference type="Proteomes" id="UP001232445">
    <property type="component" value="Unassembled WGS sequence"/>
</dbReference>
<evidence type="ECO:0000313" key="6">
    <source>
        <dbReference type="EMBL" id="MDQ0340025.1"/>
    </source>
</evidence>
<dbReference type="InterPro" id="IPR006059">
    <property type="entry name" value="SBP"/>
</dbReference>
<dbReference type="CDD" id="cd14747">
    <property type="entry name" value="PBP2_MalE"/>
    <property type="match status" value="1"/>
</dbReference>
<dbReference type="EMBL" id="JAUSUQ010000010">
    <property type="protein sequence ID" value="MDQ0340025.1"/>
    <property type="molecule type" value="Genomic_DNA"/>
</dbReference>
<dbReference type="Pfam" id="PF01547">
    <property type="entry name" value="SBP_bac_1"/>
    <property type="match status" value="1"/>
</dbReference>